<sequence length="118" mass="13353">MTNEQTEVSAAFDAIAARLDQGITEFETRFQINDLCGRLGMELIDLADGEHDEMIFTLTRGDAEAELLYTYMPGESHGYDHRYDLTEKLNGEAVRTRKWVLPSAHEMQTTDLSSHKLG</sequence>
<evidence type="ECO:0000313" key="1">
    <source>
        <dbReference type="EMBL" id="QDC37116.1"/>
    </source>
</evidence>
<dbReference type="KEGG" id="sufl:FIL70_07650"/>
<organism evidence="1 2">
    <name type="scientific">Sphingobium fuliginis ATCC 27551</name>
    <dbReference type="NCBI Taxonomy" id="1208342"/>
    <lineage>
        <taxon>Bacteria</taxon>
        <taxon>Pseudomonadati</taxon>
        <taxon>Pseudomonadota</taxon>
        <taxon>Alphaproteobacteria</taxon>
        <taxon>Sphingomonadales</taxon>
        <taxon>Sphingomonadaceae</taxon>
        <taxon>Sphingobium</taxon>
    </lineage>
</organism>
<evidence type="ECO:0000313" key="2">
    <source>
        <dbReference type="Proteomes" id="UP000311469"/>
    </source>
</evidence>
<proteinExistence type="predicted"/>
<dbReference type="RefSeq" id="WP_140041957.1">
    <property type="nucleotide sequence ID" value="NZ_CP041016.1"/>
</dbReference>
<protein>
    <submittedName>
        <fullName evidence="1">Uncharacterized protein</fullName>
    </submittedName>
</protein>
<dbReference type="Proteomes" id="UP000311469">
    <property type="component" value="Chromosome cSF1"/>
</dbReference>
<name>A0A5B8CFS5_SPHSA</name>
<gene>
    <name evidence="1" type="ORF">FIL70_07650</name>
</gene>
<accession>A0A5B8CFS5</accession>
<dbReference type="EMBL" id="CP041016">
    <property type="protein sequence ID" value="QDC37116.1"/>
    <property type="molecule type" value="Genomic_DNA"/>
</dbReference>
<dbReference type="AlphaFoldDB" id="A0A5B8CFS5"/>
<reference evidence="1 2" key="1">
    <citation type="submission" date="2019-06" db="EMBL/GenBank/DDBJ databases">
        <title>Genome organization and adaptive potential of archetypical organophosphate degarding Sphingobium fuliginis ATCC 27551.</title>
        <authorList>
            <person name="Sarwar A."/>
            <person name="Parthasarathy S."/>
            <person name="Singh C."/>
            <person name="Siddavattam D."/>
        </authorList>
    </citation>
    <scope>NUCLEOTIDE SEQUENCE [LARGE SCALE GENOMIC DNA]</scope>
    <source>
        <strain evidence="1 2">ATCC 27551</strain>
    </source>
</reference>